<gene>
    <name evidence="2" type="ordered locus">Saro_1042</name>
</gene>
<dbReference type="InterPro" id="IPR037401">
    <property type="entry name" value="SnoaL-like"/>
</dbReference>
<proteinExistence type="predicted"/>
<dbReference type="KEGG" id="nar:Saro_1042"/>
<sequence>MTSPAARTDAIALLARYYAAFNAGDWQGMLDCLSEDVAHDVNQGDRVVGKAAFAEFLKHMERCYKERLEGIVLMASEDGTRAAAEFVVHGAYLATDEGLPEASGQKYVLPAGAFIGIEGGKIARLTMYYNLADWTRQVVGE</sequence>
<accession>Q2G9I6</accession>
<evidence type="ECO:0000259" key="1">
    <source>
        <dbReference type="Pfam" id="PF12680"/>
    </source>
</evidence>
<dbReference type="HOGENOM" id="CLU_153092_0_0_5"/>
<evidence type="ECO:0000313" key="2">
    <source>
        <dbReference type="EMBL" id="ABD25487.1"/>
    </source>
</evidence>
<evidence type="ECO:0000313" key="3">
    <source>
        <dbReference type="Proteomes" id="UP000009134"/>
    </source>
</evidence>
<dbReference type="InterPro" id="IPR011721">
    <property type="entry name" value="CHP02096"/>
</dbReference>
<reference evidence="3" key="1">
    <citation type="submission" date="2006-01" db="EMBL/GenBank/DDBJ databases">
        <title>Complete sequence of Novosphingobium aromaticivorans DSM 12444.</title>
        <authorList>
            <consortium name="US DOE Joint Genome Institute"/>
            <person name="Copeland A."/>
            <person name="Lucas S."/>
            <person name="Lapidus A."/>
            <person name="Barry K."/>
            <person name="Detter J.C."/>
            <person name="Glavina T."/>
            <person name="Hammon N."/>
            <person name="Israni S."/>
            <person name="Pitluck S."/>
            <person name="Chain P."/>
            <person name="Malfatti S."/>
            <person name="Shin M."/>
            <person name="Vergez L."/>
            <person name="Schmutz J."/>
            <person name="Larimer F."/>
            <person name="Land M."/>
            <person name="Kyrpides N."/>
            <person name="Ivanova N."/>
            <person name="Fredrickson J."/>
            <person name="Balkwill D."/>
            <person name="Romine M.F."/>
            <person name="Richardson P."/>
        </authorList>
    </citation>
    <scope>NUCLEOTIDE SEQUENCE [LARGE SCALE GENOMIC DNA]</scope>
    <source>
        <strain evidence="3">ATCC 700278 / DSM 12444 / CCUG 56034 / CIP 105152 / NBRC 16084 / F199</strain>
    </source>
</reference>
<dbReference type="InterPro" id="IPR032710">
    <property type="entry name" value="NTF2-like_dom_sf"/>
</dbReference>
<dbReference type="eggNOG" id="COG3631">
    <property type="taxonomic scope" value="Bacteria"/>
</dbReference>
<protein>
    <recommendedName>
        <fullName evidence="1">SnoaL-like domain-containing protein</fullName>
    </recommendedName>
</protein>
<dbReference type="SUPFAM" id="SSF54427">
    <property type="entry name" value="NTF2-like"/>
    <property type="match status" value="1"/>
</dbReference>
<dbReference type="RefSeq" id="WP_011444701.1">
    <property type="nucleotide sequence ID" value="NC_007794.1"/>
</dbReference>
<dbReference type="EMBL" id="CP000248">
    <property type="protein sequence ID" value="ABD25487.1"/>
    <property type="molecule type" value="Genomic_DNA"/>
</dbReference>
<dbReference type="Gene3D" id="3.10.450.50">
    <property type="match status" value="1"/>
</dbReference>
<keyword evidence="3" id="KW-1185">Reference proteome</keyword>
<feature type="domain" description="SnoaL-like" evidence="1">
    <location>
        <begin position="15"/>
        <end position="124"/>
    </location>
</feature>
<dbReference type="NCBIfam" id="TIGR02096">
    <property type="entry name" value="ketosteroid isomerase-related protein"/>
    <property type="match status" value="1"/>
</dbReference>
<organism evidence="2 3">
    <name type="scientific">Novosphingobium aromaticivorans (strain ATCC 700278 / DSM 12444 / CCUG 56034 / CIP 105152 / NBRC 16084 / F199)</name>
    <dbReference type="NCBI Taxonomy" id="279238"/>
    <lineage>
        <taxon>Bacteria</taxon>
        <taxon>Pseudomonadati</taxon>
        <taxon>Pseudomonadota</taxon>
        <taxon>Alphaproteobacteria</taxon>
        <taxon>Sphingomonadales</taxon>
        <taxon>Sphingomonadaceae</taxon>
        <taxon>Novosphingobium</taxon>
    </lineage>
</organism>
<dbReference type="Proteomes" id="UP000009134">
    <property type="component" value="Chromosome"/>
</dbReference>
<dbReference type="AlphaFoldDB" id="Q2G9I6"/>
<name>Q2G9I6_NOVAD</name>
<dbReference type="Pfam" id="PF12680">
    <property type="entry name" value="SnoaL_2"/>
    <property type="match status" value="1"/>
</dbReference>
<dbReference type="STRING" id="279238.Saro_1042"/>